<proteinExistence type="predicted"/>
<organism evidence="2 3">
    <name type="scientific">Strongyloides papillosus</name>
    <name type="common">Intestinal threadworm</name>
    <dbReference type="NCBI Taxonomy" id="174720"/>
    <lineage>
        <taxon>Eukaryota</taxon>
        <taxon>Metazoa</taxon>
        <taxon>Ecdysozoa</taxon>
        <taxon>Nematoda</taxon>
        <taxon>Chromadorea</taxon>
        <taxon>Rhabditida</taxon>
        <taxon>Tylenchina</taxon>
        <taxon>Panagrolaimomorpha</taxon>
        <taxon>Strongyloidoidea</taxon>
        <taxon>Strongyloididae</taxon>
        <taxon>Strongyloides</taxon>
    </lineage>
</organism>
<keyword evidence="1" id="KW-0175">Coiled coil</keyword>
<keyword evidence="2" id="KW-1185">Reference proteome</keyword>
<reference evidence="3" key="1">
    <citation type="submission" date="2017-02" db="UniProtKB">
        <authorList>
            <consortium name="WormBaseParasite"/>
        </authorList>
    </citation>
    <scope>IDENTIFICATION</scope>
</reference>
<accession>A0A0N5BNG3</accession>
<evidence type="ECO:0000313" key="3">
    <source>
        <dbReference type="WBParaSite" id="SPAL_0000744200.1"/>
    </source>
</evidence>
<dbReference type="Proteomes" id="UP000046392">
    <property type="component" value="Unplaced"/>
</dbReference>
<feature type="coiled-coil region" evidence="1">
    <location>
        <begin position="195"/>
        <end position="222"/>
    </location>
</feature>
<evidence type="ECO:0000313" key="2">
    <source>
        <dbReference type="Proteomes" id="UP000046392"/>
    </source>
</evidence>
<sequence>MEVEEHHLDEEVPGPSDERKIQERLIMLQMKLEKARKHKEQYIEYIKNKYPRYKLPKIYREKHDELDFYRINSIDDWKFKRPYDNYGSGSYYYTGTRLLEQLETSKYFWDTNKYKMSNSNSSSKRLKNLDNQIGYGGIILHSEMPMAITRIKEVRADLVNLRNYRLNMGTEEYFRYNNNLNQNMDNSLEWDEDSLNKTTNELLELRKQIINLNLDVEDYNENNINQNLKNNVVDQKDVFYDLDNKDIVKGDLEDDEGGRLNEMTNNEKKYNEDITKSHIDIKKDEEEDNDIIIPKNRTIIFDTNTQSNNNNKSFSEQLENKEKTDENQISSVDEKLKMLFNGNQKKTTDTDDGSHNLFSKEKEEDFKSATKTDFLDNLFNKNKKDIKDNKVNITFKKTLNDDSDDDFFN</sequence>
<protein>
    <submittedName>
        <fullName evidence="3">DUF1604 domain-containing protein</fullName>
    </submittedName>
</protein>
<evidence type="ECO:0000256" key="1">
    <source>
        <dbReference type="SAM" id="Coils"/>
    </source>
</evidence>
<name>A0A0N5BNG3_STREA</name>
<dbReference type="AlphaFoldDB" id="A0A0N5BNG3"/>
<dbReference type="WBParaSite" id="SPAL_0000744200.1">
    <property type="protein sequence ID" value="SPAL_0000744200.1"/>
    <property type="gene ID" value="SPAL_0000744200"/>
</dbReference>
<feature type="coiled-coil region" evidence="1">
    <location>
        <begin position="304"/>
        <end position="335"/>
    </location>
</feature>